<dbReference type="Gene3D" id="2.130.10.10">
    <property type="entry name" value="YVTN repeat-like/Quinoprotein amine dehydrogenase"/>
    <property type="match status" value="2"/>
</dbReference>
<dbReference type="EMBL" id="JACHGJ010000001">
    <property type="protein sequence ID" value="MBB6478811.1"/>
    <property type="molecule type" value="Genomic_DNA"/>
</dbReference>
<organism evidence="1 2">
    <name type="scientific">Spirochaeta isovalerica</name>
    <dbReference type="NCBI Taxonomy" id="150"/>
    <lineage>
        <taxon>Bacteria</taxon>
        <taxon>Pseudomonadati</taxon>
        <taxon>Spirochaetota</taxon>
        <taxon>Spirochaetia</taxon>
        <taxon>Spirochaetales</taxon>
        <taxon>Spirochaetaceae</taxon>
        <taxon>Spirochaeta</taxon>
    </lineage>
</organism>
<protein>
    <recommendedName>
        <fullName evidence="3">Lipoprotein</fullName>
    </recommendedName>
</protein>
<dbReference type="PROSITE" id="PS51257">
    <property type="entry name" value="PROKAR_LIPOPROTEIN"/>
    <property type="match status" value="1"/>
</dbReference>
<comment type="caution">
    <text evidence="1">The sequence shown here is derived from an EMBL/GenBank/DDBJ whole genome shotgun (WGS) entry which is preliminary data.</text>
</comment>
<keyword evidence="2" id="KW-1185">Reference proteome</keyword>
<evidence type="ECO:0000313" key="2">
    <source>
        <dbReference type="Proteomes" id="UP000587760"/>
    </source>
</evidence>
<accession>A0A841R603</accession>
<evidence type="ECO:0008006" key="3">
    <source>
        <dbReference type="Google" id="ProtNLM"/>
    </source>
</evidence>
<dbReference type="RefSeq" id="WP_184743082.1">
    <property type="nucleotide sequence ID" value="NZ_JACHGJ010000001.1"/>
</dbReference>
<name>A0A841R603_9SPIO</name>
<evidence type="ECO:0000313" key="1">
    <source>
        <dbReference type="EMBL" id="MBB6478811.1"/>
    </source>
</evidence>
<dbReference type="AlphaFoldDB" id="A0A841R603"/>
<proteinExistence type="predicted"/>
<dbReference type="Proteomes" id="UP000587760">
    <property type="component" value="Unassembled WGS sequence"/>
</dbReference>
<dbReference type="InterPro" id="IPR015943">
    <property type="entry name" value="WD40/YVTN_repeat-like_dom_sf"/>
</dbReference>
<reference evidence="1 2" key="1">
    <citation type="submission" date="2020-08" db="EMBL/GenBank/DDBJ databases">
        <title>Genomic Encyclopedia of Type Strains, Phase IV (KMG-IV): sequencing the most valuable type-strain genomes for metagenomic binning, comparative biology and taxonomic classification.</title>
        <authorList>
            <person name="Goeker M."/>
        </authorList>
    </citation>
    <scope>NUCLEOTIDE SEQUENCE [LARGE SCALE GENOMIC DNA]</scope>
    <source>
        <strain evidence="1 2">DSM 2461</strain>
    </source>
</reference>
<sequence>MKRISYLLLFFFFASCRTIEIHEDPDQKSSIENEDPEFKVIPDSDITPPVIFVTPATSEIFPYGEESLFSPQIIYPRINHDLLPLDPFLRIIELKKRYFTDIPLTESPFRDNTVTAVLGISEYILAGTLRGGLYLIDDTGSIINEILKPLNSLYNRSVSDIFDDADNHDVYIGTYSGLYQYSLQTNRLTLINGTVEDKSVTAITLIDGSLFWSTARGVLIRNSEIAPENTTEIYRFQSGVKRLLNYRGHLLAGLSDGRIMHLKTDGTFEQWISLDDLLQENTTINDMIIFREKLYLMTDRGLIIMNPDGEIVQQILTDMIIIKGTASNKNIYVATHSSGIVIYDTISEKWSQWGLKAGLPSLNIPAIGFFKGRVVLSIPNKGILLIDEELQEKL</sequence>
<gene>
    <name evidence="1" type="ORF">HNR50_000444</name>
</gene>
<dbReference type="SUPFAM" id="SSF63829">
    <property type="entry name" value="Calcium-dependent phosphotriesterase"/>
    <property type="match status" value="1"/>
</dbReference>